<sequence length="978" mass="110487">MSSSAIADLSTQLRILLESSSDPISTNDLLAHVDSFVVECSASPEASTLLPKLEEELQAIYNDVLGHALFPQAQLFLAFLYHLRPVLPSSSIISTWFDLVLRPTLREPKLPLSAVNHAKELIISALDPASNFSHAKDGSPEADKQKERVGDFRRRLMDLYLLDAHNESSGDDVLEWAELDQDQREKKACWKSNLEDVLVRVGLERPKDFLTELYYCFALPTSRLQLLILLNAYTSHPSFPTHAEILAPHPLMISLLYSLIYDNSSTVCTIALTILIKLLPIFAVKASGHLKSLLSLLLVVLARILCWRERHSAPLVPMVPDQEDTDSEEAPTSDTGEEGPPERTRPLPIREDIDWERLELTFDGPASGAPSAHRYFTFLYYLFPCNSIRFLRFPVKYLNDSGLESVYAVDWEAAFDEQQIRSKSERLLRVHVLHPLLIWREAKEELETPDFWSNYDIPKIVGGATMLDVRSAGLTLRQEELLLQSPIDVTQPAEKSATADLGRPRQQPSIIQRTFTAETIRAEGVVPLSSSLETVRSATDPGDTPETADPVRLQVSLSGMVATSVALRSGLDVDIVDAPLDWAATLFPLQPRTRSPSRSGESSSRSREASEGGEPSPGPTPSENEKGGRGDETLPKHVGQAIAGLQREILLLKNDLNLELWTARENVTHIGRLYKERVLSRNEEVERQGLHNKLKEYKHMVARLRRELKEGKDQAVTQRLRYTDWNKELQDRIAALRDEKKAWMSEAATMRAAEKEAKDTFAAQGKLLAEASHSVFRLETQIKENAHKVDRLHDYEVQIDHLIRLQRLWESDVQKLNDNKEYLTAFASKYRKMELLLESHEKTLAEVSKCDVGLRKEISVLESNVEHYKRQLEGVRRTSDLHVQATLPAELDKAQKTNERLREENADLREEIEELNVMVEELKGKVSGRTGLVGSPRYKGVLYSGHGKTRKEIDGECRGRGWKVRPKKDEDTGARLDW</sequence>
<dbReference type="AlphaFoldDB" id="A0A2G8RRC4"/>
<dbReference type="EMBL" id="AYKW01000067">
    <property type="protein sequence ID" value="PIL24060.1"/>
    <property type="molecule type" value="Genomic_DNA"/>
</dbReference>
<dbReference type="PANTHER" id="PTHR15154:SF2">
    <property type="entry name" value="HAMARTIN"/>
    <property type="match status" value="1"/>
</dbReference>
<dbReference type="Proteomes" id="UP000230002">
    <property type="component" value="Unassembled WGS sequence"/>
</dbReference>
<name>A0A2G8RRC4_9APHY</name>
<protein>
    <recommendedName>
        <fullName evidence="5">Tuberous sclerosis 1</fullName>
    </recommendedName>
</protein>
<feature type="region of interest" description="Disordered" evidence="2">
    <location>
        <begin position="531"/>
        <end position="551"/>
    </location>
</feature>
<keyword evidence="1" id="KW-0175">Coiled coil</keyword>
<reference evidence="3 4" key="1">
    <citation type="journal article" date="2015" name="Sci. Rep.">
        <title>Chromosome-level genome map provides insights into diverse defense mechanisms in the medicinal fungus Ganoderma sinense.</title>
        <authorList>
            <person name="Zhu Y."/>
            <person name="Xu J."/>
            <person name="Sun C."/>
            <person name="Zhou S."/>
            <person name="Xu H."/>
            <person name="Nelson D.R."/>
            <person name="Qian J."/>
            <person name="Song J."/>
            <person name="Luo H."/>
            <person name="Xiang L."/>
            <person name="Li Y."/>
            <person name="Xu Z."/>
            <person name="Ji A."/>
            <person name="Wang L."/>
            <person name="Lu S."/>
            <person name="Hayward A."/>
            <person name="Sun W."/>
            <person name="Li X."/>
            <person name="Schwartz D.C."/>
            <person name="Wang Y."/>
            <person name="Chen S."/>
        </authorList>
    </citation>
    <scope>NUCLEOTIDE SEQUENCE [LARGE SCALE GENOMIC DNA]</scope>
    <source>
        <strain evidence="3 4">ZZ0214-1</strain>
    </source>
</reference>
<evidence type="ECO:0000256" key="2">
    <source>
        <dbReference type="SAM" id="MobiDB-lite"/>
    </source>
</evidence>
<feature type="region of interest" description="Disordered" evidence="2">
    <location>
        <begin position="590"/>
        <end position="635"/>
    </location>
</feature>
<feature type="compositionally biased region" description="Basic and acidic residues" evidence="2">
    <location>
        <begin position="623"/>
        <end position="635"/>
    </location>
</feature>
<evidence type="ECO:0000256" key="1">
    <source>
        <dbReference type="SAM" id="Coils"/>
    </source>
</evidence>
<dbReference type="STRING" id="1077348.A0A2G8RRC4"/>
<dbReference type="OrthoDB" id="28737at2759"/>
<dbReference type="PANTHER" id="PTHR15154">
    <property type="entry name" value="HAMARTIN"/>
    <property type="match status" value="1"/>
</dbReference>
<evidence type="ECO:0000313" key="3">
    <source>
        <dbReference type="EMBL" id="PIL24060.1"/>
    </source>
</evidence>
<dbReference type="GO" id="GO:0033596">
    <property type="term" value="C:TSC1-TSC2 complex"/>
    <property type="evidence" value="ECO:0007669"/>
    <property type="project" value="TreeGrafter"/>
</dbReference>
<dbReference type="InterPro" id="IPR007483">
    <property type="entry name" value="Hamartin"/>
</dbReference>
<proteinExistence type="predicted"/>
<comment type="caution">
    <text evidence="3">The sequence shown here is derived from an EMBL/GenBank/DDBJ whole genome shotgun (WGS) entry which is preliminary data.</text>
</comment>
<organism evidence="3 4">
    <name type="scientific">Ganoderma sinense ZZ0214-1</name>
    <dbReference type="NCBI Taxonomy" id="1077348"/>
    <lineage>
        <taxon>Eukaryota</taxon>
        <taxon>Fungi</taxon>
        <taxon>Dikarya</taxon>
        <taxon>Basidiomycota</taxon>
        <taxon>Agaricomycotina</taxon>
        <taxon>Agaricomycetes</taxon>
        <taxon>Polyporales</taxon>
        <taxon>Polyporaceae</taxon>
        <taxon>Ganoderma</taxon>
    </lineage>
</organism>
<dbReference type="GO" id="GO:0032007">
    <property type="term" value="P:negative regulation of TOR signaling"/>
    <property type="evidence" value="ECO:0007669"/>
    <property type="project" value="TreeGrafter"/>
</dbReference>
<keyword evidence="4" id="KW-1185">Reference proteome</keyword>
<feature type="region of interest" description="Disordered" evidence="2">
    <location>
        <begin position="317"/>
        <end position="346"/>
    </location>
</feature>
<feature type="compositionally biased region" description="Acidic residues" evidence="2">
    <location>
        <begin position="321"/>
        <end position="339"/>
    </location>
</feature>
<evidence type="ECO:0000313" key="4">
    <source>
        <dbReference type="Proteomes" id="UP000230002"/>
    </source>
</evidence>
<evidence type="ECO:0008006" key="5">
    <source>
        <dbReference type="Google" id="ProtNLM"/>
    </source>
</evidence>
<dbReference type="GO" id="GO:0051726">
    <property type="term" value="P:regulation of cell cycle"/>
    <property type="evidence" value="ECO:0007669"/>
    <property type="project" value="TreeGrafter"/>
</dbReference>
<feature type="coiled-coil region" evidence="1">
    <location>
        <begin position="858"/>
        <end position="925"/>
    </location>
</feature>
<gene>
    <name evidence="3" type="ORF">GSI_13811</name>
</gene>
<feature type="compositionally biased region" description="Low complexity" evidence="2">
    <location>
        <begin position="591"/>
        <end position="603"/>
    </location>
</feature>
<accession>A0A2G8RRC4</accession>
<feature type="coiled-coil region" evidence="1">
    <location>
        <begin position="687"/>
        <end position="746"/>
    </location>
</feature>